<organism evidence="1 2">
    <name type="scientific">Pandoraea pulmonicola</name>
    <dbReference type="NCBI Taxonomy" id="93221"/>
    <lineage>
        <taxon>Bacteria</taxon>
        <taxon>Pseudomonadati</taxon>
        <taxon>Pseudomonadota</taxon>
        <taxon>Betaproteobacteria</taxon>
        <taxon>Burkholderiales</taxon>
        <taxon>Burkholderiaceae</taxon>
        <taxon>Pandoraea</taxon>
    </lineage>
</organism>
<proteinExistence type="predicted"/>
<name>A0ABM6FRW8_PANPU</name>
<sequence length="109" mass="12274">MSVERAAFDRNQRGLGVANQQVDGDAVPFVSAPLDETLLPMMGFCPAQLADMRHERVWTIVMTDLKAGTMRHFRLDERRNRIDVGPVNIVTLTIRLQKRDGEVVVADRA</sequence>
<dbReference type="EMBL" id="CP010310">
    <property type="protein sequence ID" value="APD13288.1"/>
    <property type="molecule type" value="Genomic_DNA"/>
</dbReference>
<gene>
    <name evidence="1" type="ORF">RO07_25140</name>
</gene>
<evidence type="ECO:0000313" key="1">
    <source>
        <dbReference type="EMBL" id="APD13288.1"/>
    </source>
</evidence>
<protein>
    <submittedName>
        <fullName evidence="1">Uncharacterized protein</fullName>
    </submittedName>
</protein>
<reference evidence="1" key="1">
    <citation type="submission" date="2016-11" db="EMBL/GenBank/DDBJ databases">
        <title>Complete Genome Sequencing of Pandoraea pulmonicola DSM 16583.</title>
        <authorList>
            <person name="Chan K.-G."/>
        </authorList>
    </citation>
    <scope>NUCLEOTIDE SEQUENCE</scope>
    <source>
        <strain evidence="1">DSM 16583</strain>
    </source>
</reference>
<evidence type="ECO:0000313" key="2">
    <source>
        <dbReference type="Proteomes" id="UP000035086"/>
    </source>
</evidence>
<accession>A0ABM6FRW8</accession>
<dbReference type="Proteomes" id="UP000035086">
    <property type="component" value="Chromosome"/>
</dbReference>
<keyword evidence="2" id="KW-1185">Reference proteome</keyword>